<dbReference type="InterPro" id="IPR036291">
    <property type="entry name" value="NAD(P)-bd_dom_sf"/>
</dbReference>
<accession>A0A9P6AN40</accession>
<dbReference type="SUPFAM" id="SSF51735">
    <property type="entry name" value="NAD(P)-binding Rossmann-fold domains"/>
    <property type="match status" value="1"/>
</dbReference>
<protein>
    <recommendedName>
        <fullName evidence="1">malate dehydrogenase</fullName>
        <ecNumber evidence="1">1.1.1.37</ecNumber>
    </recommendedName>
</protein>
<dbReference type="InterPro" id="IPR001236">
    <property type="entry name" value="Lactate/malate_DH_N"/>
</dbReference>
<dbReference type="GO" id="GO:0030060">
    <property type="term" value="F:L-malate dehydrogenase (NAD+) activity"/>
    <property type="evidence" value="ECO:0007669"/>
    <property type="project" value="UniProtKB-EC"/>
</dbReference>
<gene>
    <name evidence="6" type="ORF">BS47DRAFT_1366381</name>
</gene>
<dbReference type="AlphaFoldDB" id="A0A9P6AN40"/>
<name>A0A9P6AN40_9AGAM</name>
<keyword evidence="2" id="KW-0816">Tricarboxylic acid cycle</keyword>
<dbReference type="OrthoDB" id="4069699at2759"/>
<feature type="domain" description="Lactate/malate dehydrogenase N-terminal" evidence="5">
    <location>
        <begin position="37"/>
        <end position="96"/>
    </location>
</feature>
<proteinExistence type="predicted"/>
<dbReference type="Gene3D" id="3.40.50.720">
    <property type="entry name" value="NAD(P)-binding Rossmann-like Domain"/>
    <property type="match status" value="2"/>
</dbReference>
<evidence type="ECO:0000313" key="7">
    <source>
        <dbReference type="Proteomes" id="UP000886523"/>
    </source>
</evidence>
<sequence length="164" mass="17654">MALPFTGHCLNWNWEMNTPNNNPRNEDMPNDNWLSTTHSLSLYDISGALGIAADMSHVATAGEVNGYISEKLGNALQGTKIIVIAAGVPQKPNIARAVGEDAPEAHILITSNPVNSTISIITEVLKKASKFNPTKLSAKEEKRIQAALPKLKKNIKKGVNFLGA</sequence>
<evidence type="ECO:0000259" key="5">
    <source>
        <dbReference type="Pfam" id="PF00056"/>
    </source>
</evidence>
<reference evidence="6" key="1">
    <citation type="journal article" date="2020" name="Nat. Commun.">
        <title>Large-scale genome sequencing of mycorrhizal fungi provides insights into the early evolution of symbiotic traits.</title>
        <authorList>
            <person name="Miyauchi S."/>
            <person name="Kiss E."/>
            <person name="Kuo A."/>
            <person name="Drula E."/>
            <person name="Kohler A."/>
            <person name="Sanchez-Garcia M."/>
            <person name="Morin E."/>
            <person name="Andreopoulos B."/>
            <person name="Barry K.W."/>
            <person name="Bonito G."/>
            <person name="Buee M."/>
            <person name="Carver A."/>
            <person name="Chen C."/>
            <person name="Cichocki N."/>
            <person name="Clum A."/>
            <person name="Culley D."/>
            <person name="Crous P.W."/>
            <person name="Fauchery L."/>
            <person name="Girlanda M."/>
            <person name="Hayes R.D."/>
            <person name="Keri Z."/>
            <person name="LaButti K."/>
            <person name="Lipzen A."/>
            <person name="Lombard V."/>
            <person name="Magnuson J."/>
            <person name="Maillard F."/>
            <person name="Murat C."/>
            <person name="Nolan M."/>
            <person name="Ohm R.A."/>
            <person name="Pangilinan J."/>
            <person name="Pereira M.F."/>
            <person name="Perotto S."/>
            <person name="Peter M."/>
            <person name="Pfister S."/>
            <person name="Riley R."/>
            <person name="Sitrit Y."/>
            <person name="Stielow J.B."/>
            <person name="Szollosi G."/>
            <person name="Zifcakova L."/>
            <person name="Stursova M."/>
            <person name="Spatafora J.W."/>
            <person name="Tedersoo L."/>
            <person name="Vaario L.M."/>
            <person name="Yamada A."/>
            <person name="Yan M."/>
            <person name="Wang P."/>
            <person name="Xu J."/>
            <person name="Bruns T."/>
            <person name="Baldrian P."/>
            <person name="Vilgalys R."/>
            <person name="Dunand C."/>
            <person name="Henrissat B."/>
            <person name="Grigoriev I.V."/>
            <person name="Hibbett D."/>
            <person name="Nagy L.G."/>
            <person name="Martin F.M."/>
        </authorList>
    </citation>
    <scope>NUCLEOTIDE SEQUENCE</scope>
    <source>
        <strain evidence="6">UP504</strain>
    </source>
</reference>
<dbReference type="GO" id="GO:0005739">
    <property type="term" value="C:mitochondrion"/>
    <property type="evidence" value="ECO:0007669"/>
    <property type="project" value="TreeGrafter"/>
</dbReference>
<dbReference type="PANTHER" id="PTHR11540:SF73">
    <property type="entry name" value="MALATE DEHYDROGENASE, MITOCHONDRIAL"/>
    <property type="match status" value="1"/>
</dbReference>
<dbReference type="EC" id="1.1.1.37" evidence="1"/>
<dbReference type="Proteomes" id="UP000886523">
    <property type="component" value="Unassembled WGS sequence"/>
</dbReference>
<keyword evidence="3" id="KW-0560">Oxidoreductase</keyword>
<keyword evidence="7" id="KW-1185">Reference proteome</keyword>
<comment type="caution">
    <text evidence="6">The sequence shown here is derived from an EMBL/GenBank/DDBJ whole genome shotgun (WGS) entry which is preliminary data.</text>
</comment>
<evidence type="ECO:0000256" key="1">
    <source>
        <dbReference type="ARBA" id="ARBA00012995"/>
    </source>
</evidence>
<evidence type="ECO:0000256" key="4">
    <source>
        <dbReference type="ARBA" id="ARBA00023027"/>
    </source>
</evidence>
<dbReference type="PANTHER" id="PTHR11540">
    <property type="entry name" value="MALATE AND LACTATE DEHYDROGENASE"/>
    <property type="match status" value="1"/>
</dbReference>
<dbReference type="EMBL" id="MU129071">
    <property type="protein sequence ID" value="KAF9507826.1"/>
    <property type="molecule type" value="Genomic_DNA"/>
</dbReference>
<organism evidence="6 7">
    <name type="scientific">Hydnum rufescens UP504</name>
    <dbReference type="NCBI Taxonomy" id="1448309"/>
    <lineage>
        <taxon>Eukaryota</taxon>
        <taxon>Fungi</taxon>
        <taxon>Dikarya</taxon>
        <taxon>Basidiomycota</taxon>
        <taxon>Agaricomycotina</taxon>
        <taxon>Agaricomycetes</taxon>
        <taxon>Cantharellales</taxon>
        <taxon>Hydnaceae</taxon>
        <taxon>Hydnum</taxon>
    </lineage>
</organism>
<keyword evidence="4" id="KW-0520">NAD</keyword>
<dbReference type="Pfam" id="PF00056">
    <property type="entry name" value="Ldh_1_N"/>
    <property type="match status" value="1"/>
</dbReference>
<dbReference type="GO" id="GO:0006099">
    <property type="term" value="P:tricarboxylic acid cycle"/>
    <property type="evidence" value="ECO:0007669"/>
    <property type="project" value="UniProtKB-KW"/>
</dbReference>
<evidence type="ECO:0000256" key="3">
    <source>
        <dbReference type="ARBA" id="ARBA00023002"/>
    </source>
</evidence>
<evidence type="ECO:0000256" key="2">
    <source>
        <dbReference type="ARBA" id="ARBA00022532"/>
    </source>
</evidence>
<evidence type="ECO:0000313" key="6">
    <source>
        <dbReference type="EMBL" id="KAF9507826.1"/>
    </source>
</evidence>